<dbReference type="OrthoDB" id="7335506at2"/>
<dbReference type="InParanoid" id="A0A146G341"/>
<dbReference type="Proteomes" id="UP000076023">
    <property type="component" value="Unassembled WGS sequence"/>
</dbReference>
<accession>A0A146G341</accession>
<dbReference type="AlphaFoldDB" id="A0A146G341"/>
<comment type="caution">
    <text evidence="1">The sequence shown here is derived from an EMBL/GenBank/DDBJ whole genome shotgun (WGS) entry which is preliminary data.</text>
</comment>
<name>A0A146G341_TERSA</name>
<evidence type="ECO:0008006" key="3">
    <source>
        <dbReference type="Google" id="ProtNLM"/>
    </source>
</evidence>
<organism evidence="1 2">
    <name type="scientific">Terrimicrobium sacchariphilum</name>
    <dbReference type="NCBI Taxonomy" id="690879"/>
    <lineage>
        <taxon>Bacteria</taxon>
        <taxon>Pseudomonadati</taxon>
        <taxon>Verrucomicrobiota</taxon>
        <taxon>Terrimicrobiia</taxon>
        <taxon>Terrimicrobiales</taxon>
        <taxon>Terrimicrobiaceae</taxon>
        <taxon>Terrimicrobium</taxon>
    </lineage>
</organism>
<proteinExistence type="predicted"/>
<dbReference type="EMBL" id="BDCO01000001">
    <property type="protein sequence ID" value="GAT31487.1"/>
    <property type="molecule type" value="Genomic_DNA"/>
</dbReference>
<sequence>MKYPFPERRKIASQPSWVISNDCVSLAVTELGGHMAPVTFCRDGKHPVQPYYISPWQDERPVPMPATMVPLRGDFFCLPFGANQEAWRGERHPPHGDTAGDRWRLEEAVRTEGATSLRICLETQVRPGVVHREFTLRDGHNAVYCRTVIEGFRGHTPFAHHAVLATPQQERALRIFTSPFTFGRTYPVALADPAQGEYQFLARDAVFRSLAKVHSIFKGEPPADYSAFPTRPGFCDLLQQFERPAKAALSWVVAINIEENWMWFALKNPAVMPGRLFWVENKGRHQPPWSGRNSCLGIEDGCMYFDRGVAESSRPNPISCRGIPTSVNLTGRSPFEVRYIQGAVNVPKGFTDVGKAEFLPGEMVFASSSGATVCVPVDSGFLIPPEKSLS</sequence>
<evidence type="ECO:0000313" key="2">
    <source>
        <dbReference type="Proteomes" id="UP000076023"/>
    </source>
</evidence>
<protein>
    <recommendedName>
        <fullName evidence="3">Galactose mutarotase</fullName>
    </recommendedName>
</protein>
<reference evidence="2" key="1">
    <citation type="journal article" date="2017" name="Genome Announc.">
        <title>Draft Genome Sequence of Terrimicrobium sacchariphilum NM-5T, a Facultative Anaerobic Soil Bacterium of the Class Spartobacteria.</title>
        <authorList>
            <person name="Qiu Y.L."/>
            <person name="Tourlousse D.M."/>
            <person name="Matsuura N."/>
            <person name="Ohashi A."/>
            <person name="Sekiguchi Y."/>
        </authorList>
    </citation>
    <scope>NUCLEOTIDE SEQUENCE [LARGE SCALE GENOMIC DNA]</scope>
    <source>
        <strain evidence="2">NM-5</strain>
    </source>
</reference>
<keyword evidence="2" id="KW-1185">Reference proteome</keyword>
<dbReference type="STRING" id="690879.TSACC_135"/>
<evidence type="ECO:0000313" key="1">
    <source>
        <dbReference type="EMBL" id="GAT31487.1"/>
    </source>
</evidence>
<gene>
    <name evidence="1" type="ORF">TSACC_135</name>
</gene>
<dbReference type="RefSeq" id="WP_075077384.1">
    <property type="nucleotide sequence ID" value="NZ_BDCO01000001.1"/>
</dbReference>